<dbReference type="SMART" id="SM00252">
    <property type="entry name" value="SH2"/>
    <property type="match status" value="1"/>
</dbReference>
<keyword evidence="5" id="KW-0677">Repeat</keyword>
<dbReference type="Gene3D" id="2.30.30.40">
    <property type="entry name" value="SH3 Domains"/>
    <property type="match status" value="2"/>
</dbReference>
<dbReference type="InterPro" id="IPR000980">
    <property type="entry name" value="SH2"/>
</dbReference>
<keyword evidence="6" id="KW-0863">Zinc-finger</keyword>
<dbReference type="CDD" id="cd11977">
    <property type="entry name" value="SH3_VAV2_2"/>
    <property type="match status" value="1"/>
</dbReference>
<evidence type="ECO:0000256" key="6">
    <source>
        <dbReference type="ARBA" id="ARBA00022771"/>
    </source>
</evidence>
<dbReference type="SMART" id="SM00326">
    <property type="entry name" value="SH3"/>
    <property type="match status" value="2"/>
</dbReference>
<feature type="domain" description="SH3" evidence="13">
    <location>
        <begin position="782"/>
        <end position="843"/>
    </location>
</feature>
<feature type="domain" description="DH" evidence="15">
    <location>
        <begin position="232"/>
        <end position="414"/>
    </location>
</feature>
<keyword evidence="9" id="KW-0449">Lipoprotein</keyword>
<dbReference type="InterPro" id="IPR036028">
    <property type="entry name" value="SH3-like_dom_sf"/>
</dbReference>
<dbReference type="FunFam" id="3.30.60.20:FF:000015">
    <property type="entry name" value="Vav guanine nucleotide exchange factor 1"/>
    <property type="match status" value="1"/>
</dbReference>
<dbReference type="GO" id="GO:0016477">
    <property type="term" value="P:cell migration"/>
    <property type="evidence" value="ECO:0007669"/>
    <property type="project" value="TreeGrafter"/>
</dbReference>
<dbReference type="InterPro" id="IPR001715">
    <property type="entry name" value="CH_dom"/>
</dbReference>
<dbReference type="InterPro" id="IPR055251">
    <property type="entry name" value="SOS1_NGEF_PH"/>
</dbReference>
<keyword evidence="3" id="KW-0344">Guanine-nucleotide releasing factor</keyword>
<dbReference type="GO" id="GO:0007165">
    <property type="term" value="P:signal transduction"/>
    <property type="evidence" value="ECO:0007669"/>
    <property type="project" value="UniProtKB-ARBA"/>
</dbReference>
<reference evidence="18 19" key="1">
    <citation type="submission" date="2019-06" db="EMBL/GenBank/DDBJ databases">
        <title>Draft genomes of female and male turbot (Scophthalmus maximus).</title>
        <authorList>
            <person name="Xu H."/>
            <person name="Xu X.-W."/>
            <person name="Shao C."/>
            <person name="Chen S."/>
        </authorList>
    </citation>
    <scope>NUCLEOTIDE SEQUENCE [LARGE SCALE GENOMIC DNA]</scope>
    <source>
        <strain evidence="18">Ysfricsl-2016a</strain>
        <tissue evidence="18">Blood</tissue>
    </source>
</reference>
<dbReference type="InterPro" id="IPR002219">
    <property type="entry name" value="PKC_DAG/PE"/>
</dbReference>
<dbReference type="PROSITE" id="PS00479">
    <property type="entry name" value="ZF_DAG_PE_1"/>
    <property type="match status" value="1"/>
</dbReference>
<keyword evidence="2" id="KW-0597">Phosphoprotein</keyword>
<dbReference type="Proteomes" id="UP000438429">
    <property type="component" value="Unassembled WGS sequence"/>
</dbReference>
<dbReference type="PANTHER" id="PTHR45818">
    <property type="entry name" value="PROTEIN VAV"/>
    <property type="match status" value="1"/>
</dbReference>
<dbReference type="Gene3D" id="1.20.900.10">
    <property type="entry name" value="Dbl homology (DH) domain"/>
    <property type="match status" value="1"/>
</dbReference>
<dbReference type="Pfam" id="PF22697">
    <property type="entry name" value="SOS1_NGEF_PH"/>
    <property type="match status" value="1"/>
</dbReference>
<evidence type="ECO:0000256" key="2">
    <source>
        <dbReference type="ARBA" id="ARBA00022553"/>
    </source>
</evidence>
<dbReference type="Gene3D" id="3.30.505.10">
    <property type="entry name" value="SH2 domain"/>
    <property type="match status" value="1"/>
</dbReference>
<evidence type="ECO:0000256" key="9">
    <source>
        <dbReference type="ARBA" id="ARBA00023288"/>
    </source>
</evidence>
<dbReference type="EMBL" id="VEVO01000014">
    <property type="protein sequence ID" value="KAF0031145.1"/>
    <property type="molecule type" value="Genomic_DNA"/>
</dbReference>
<evidence type="ECO:0000259" key="15">
    <source>
        <dbReference type="PROSITE" id="PS50010"/>
    </source>
</evidence>
<dbReference type="SUPFAM" id="SSF48065">
    <property type="entry name" value="DBL homology domain (DH-domain)"/>
    <property type="match status" value="1"/>
</dbReference>
<dbReference type="PANTHER" id="PTHR45818:SF4">
    <property type="entry name" value="GUANINE NUCLEOTIDE EXCHANGE FACTOR VAV2"/>
    <property type="match status" value="1"/>
</dbReference>
<keyword evidence="1 11" id="KW-0728">SH3 domain</keyword>
<dbReference type="InterPro" id="IPR035732">
    <property type="entry name" value="VAV2_SH3_2"/>
</dbReference>
<evidence type="ECO:0000259" key="16">
    <source>
        <dbReference type="PROSITE" id="PS50021"/>
    </source>
</evidence>
<evidence type="ECO:0000256" key="3">
    <source>
        <dbReference type="ARBA" id="ARBA00022658"/>
    </source>
</evidence>
<dbReference type="GO" id="GO:0005085">
    <property type="term" value="F:guanyl-nucleotide exchange factor activity"/>
    <property type="evidence" value="ECO:0007669"/>
    <property type="project" value="UniProtKB-KW"/>
</dbReference>
<dbReference type="PROSITE" id="PS50081">
    <property type="entry name" value="ZF_DAG_PE_2"/>
    <property type="match status" value="1"/>
</dbReference>
<dbReference type="CDD" id="cd00160">
    <property type="entry name" value="RhoGEF"/>
    <property type="match status" value="1"/>
</dbReference>
<dbReference type="InterPro" id="IPR035880">
    <property type="entry name" value="VAV2_SH2"/>
</dbReference>
<dbReference type="FunFam" id="3.30.505.10:FF:000024">
    <property type="entry name" value="Vav guanine nucleotide exchange factor 2"/>
    <property type="match status" value="1"/>
</dbReference>
<dbReference type="PRINTS" id="PR00452">
    <property type="entry name" value="SH3DOMAIN"/>
</dbReference>
<dbReference type="FunFam" id="1.10.418.10:FF:000019">
    <property type="entry name" value="Vav guanine nucleotide exchange factor 2"/>
    <property type="match status" value="1"/>
</dbReference>
<dbReference type="PRINTS" id="PR00401">
    <property type="entry name" value="SH2DOMAIN"/>
</dbReference>
<dbReference type="SUPFAM" id="SSF55550">
    <property type="entry name" value="SH2 domain"/>
    <property type="match status" value="1"/>
</dbReference>
<dbReference type="PROSITE" id="PS50002">
    <property type="entry name" value="SH3"/>
    <property type="match status" value="2"/>
</dbReference>
<dbReference type="Pfam" id="PF00621">
    <property type="entry name" value="RhoGEF"/>
    <property type="match status" value="1"/>
</dbReference>
<dbReference type="Gene3D" id="2.30.29.30">
    <property type="entry name" value="Pleckstrin-homology domain (PH domain)/Phosphotyrosine-binding domain (PTB)"/>
    <property type="match status" value="1"/>
</dbReference>
<dbReference type="InterPro" id="IPR036872">
    <property type="entry name" value="CH_dom_sf"/>
</dbReference>
<keyword evidence="7" id="KW-0862">Zinc</keyword>
<dbReference type="PROSITE" id="PS50003">
    <property type="entry name" value="PH_DOMAIN"/>
    <property type="match status" value="1"/>
</dbReference>
<dbReference type="InterPro" id="IPR037832">
    <property type="entry name" value="PH_Vav"/>
</dbReference>
<protein>
    <recommendedName>
        <fullName evidence="20">Guanine nucleotide exchange factor VAV2</fullName>
    </recommendedName>
</protein>
<dbReference type="SUPFAM" id="SSF47576">
    <property type="entry name" value="Calponin-homology domain, CH-domain"/>
    <property type="match status" value="1"/>
</dbReference>
<evidence type="ECO:0000256" key="4">
    <source>
        <dbReference type="ARBA" id="ARBA00022723"/>
    </source>
</evidence>
<dbReference type="SMART" id="SM00033">
    <property type="entry name" value="CH"/>
    <property type="match status" value="1"/>
</dbReference>
<dbReference type="CDD" id="cd21263">
    <property type="entry name" value="CH_VAV2"/>
    <property type="match status" value="1"/>
</dbReference>
<comment type="caution">
    <text evidence="18">The sequence shown here is derived from an EMBL/GenBank/DDBJ whole genome shotgun (WGS) entry which is preliminary data.</text>
</comment>
<dbReference type="InterPro" id="IPR011993">
    <property type="entry name" value="PH-like_dom_sf"/>
</dbReference>
<evidence type="ECO:0000256" key="11">
    <source>
        <dbReference type="PROSITE-ProRule" id="PRU00192"/>
    </source>
</evidence>
<evidence type="ECO:0000259" key="17">
    <source>
        <dbReference type="PROSITE" id="PS50081"/>
    </source>
</evidence>
<keyword evidence="8 10" id="KW-0727">SH2 domain</keyword>
<evidence type="ECO:0000256" key="8">
    <source>
        <dbReference type="ARBA" id="ARBA00022999"/>
    </source>
</evidence>
<dbReference type="SMART" id="SM00325">
    <property type="entry name" value="RhoGEF"/>
    <property type="match status" value="1"/>
</dbReference>
<dbReference type="PROSITE" id="PS50890">
    <property type="entry name" value="PUA"/>
    <property type="match status" value="1"/>
</dbReference>
<feature type="domain" description="SH3" evidence="13">
    <location>
        <begin position="579"/>
        <end position="645"/>
    </location>
</feature>
<organism evidence="18 19">
    <name type="scientific">Scophthalmus maximus</name>
    <name type="common">Turbot</name>
    <name type="synonym">Psetta maxima</name>
    <dbReference type="NCBI Taxonomy" id="52904"/>
    <lineage>
        <taxon>Eukaryota</taxon>
        <taxon>Metazoa</taxon>
        <taxon>Chordata</taxon>
        <taxon>Craniata</taxon>
        <taxon>Vertebrata</taxon>
        <taxon>Euteleostomi</taxon>
        <taxon>Actinopterygii</taxon>
        <taxon>Neopterygii</taxon>
        <taxon>Teleostei</taxon>
        <taxon>Neoteleostei</taxon>
        <taxon>Acanthomorphata</taxon>
        <taxon>Carangaria</taxon>
        <taxon>Pleuronectiformes</taxon>
        <taxon>Pleuronectoidei</taxon>
        <taxon>Scophthalmidae</taxon>
        <taxon>Scophthalmus</taxon>
    </lineage>
</organism>
<evidence type="ECO:0008006" key="20">
    <source>
        <dbReference type="Google" id="ProtNLM"/>
    </source>
</evidence>
<dbReference type="GO" id="GO:0005737">
    <property type="term" value="C:cytoplasm"/>
    <property type="evidence" value="ECO:0007669"/>
    <property type="project" value="TreeGrafter"/>
</dbReference>
<dbReference type="InterPro" id="IPR001452">
    <property type="entry name" value="SH3_domain"/>
</dbReference>
<dbReference type="PROSITE" id="PS50021">
    <property type="entry name" value="CH"/>
    <property type="match status" value="1"/>
</dbReference>
<evidence type="ECO:0000256" key="7">
    <source>
        <dbReference type="ARBA" id="ARBA00022833"/>
    </source>
</evidence>
<dbReference type="Pfam" id="PF00018">
    <property type="entry name" value="SH3_1"/>
    <property type="match status" value="1"/>
</dbReference>
<feature type="domain" description="Calponin-homology (CH)" evidence="16">
    <location>
        <begin position="1"/>
        <end position="119"/>
    </location>
</feature>
<dbReference type="PROSITE" id="PS50001">
    <property type="entry name" value="SH2"/>
    <property type="match status" value="1"/>
</dbReference>
<sequence>MEEWRQCGRWLIDCKVLPPNHRVVWPSAVVFDLAQALRDGVLLCQMLHNLSPGSVDLKEINFRPQMSQFLCLKNIRTFLKVCHDKFGLRNSELFDPFDLFDVRDFGKVISALSRISHHSIAQIKGIRPFPSEDTALNEDDVYRSLEELADRSARCHGDTGTALPFGPGCLSARLRGWLPRLPYGGCEGSHDLGEDDIYDCVPCEDDGDDIYEDIIKVEVRQPMKMGMTEDDKRNCCLVEIQETEAKYYKTLEDIEKNYMIPLKQVLSPQDMEAIFVNLEDVIKVHFALLRAIDLNMVTGGSGLGKIFLDFKERLLIYGQYCSHMENAQKTLDELIATREDVKIKVEECTLKVQEGKFKLQDLLVVPMQRVLKYHLLLKDLAMYINEVKRDNETLKKISEFQSCIENLQVRLEEYGRPKIDGELKVCSIVNRTKQDRYIFLFDKVVIVCKRRGYSYELKEIIELQSYKMSDDPMNNRDVKKWSYGFYLIHLQGKQGFQFFCKTEDTKRKWMEQFEMAMSNIKPERATANQHNFQMHTFDKNTNCRACKMLLRGIFYQGYFCSRCGTGAHKECLEVITICKISPKMVAVRNYHGTPTPPGKTPLSFQTGDFIELLKGDPDTTWWEGKLIQTQKSGFFPSSCVKPWLDPKPFQSLSSRQTSREADYFGYPWFAGNMERQQADNLLKSHSSGTYLIRERTAEAERFAISIKFNDEVKHIKVIEKDSWIHITEAKKFESLLELVEYYQAHSLKESFKLLDTTLRYPYKSRERSLTRASTRSPVFTPRVVSTAVARYNFAARDMRELSLREGDVVKIYSKIGGDQGWWKGEANGRIGWFPSTYVDEEGGQ</sequence>
<feature type="domain" description="SH2" evidence="12">
    <location>
        <begin position="668"/>
        <end position="762"/>
    </location>
</feature>
<evidence type="ECO:0000313" key="18">
    <source>
        <dbReference type="EMBL" id="KAF0031145.1"/>
    </source>
</evidence>
<dbReference type="Pfam" id="PF00130">
    <property type="entry name" value="C1_1"/>
    <property type="match status" value="1"/>
</dbReference>
<keyword evidence="4" id="KW-0479">Metal-binding</keyword>
<accession>A0A6A4SF23</accession>
<dbReference type="CDD" id="cd20868">
    <property type="entry name" value="C1_VAV2"/>
    <property type="match status" value="1"/>
</dbReference>
<dbReference type="FunFam" id="2.30.29.30:FF:000050">
    <property type="entry name" value="Vav guanine nucleotide exchange factor 2"/>
    <property type="match status" value="1"/>
</dbReference>
<dbReference type="InterPro" id="IPR036860">
    <property type="entry name" value="SH2_dom_sf"/>
</dbReference>
<dbReference type="AlphaFoldDB" id="A0A6A4SF23"/>
<feature type="domain" description="Phorbol-ester/DAG-type" evidence="17">
    <location>
        <begin position="529"/>
        <end position="578"/>
    </location>
</feature>
<evidence type="ECO:0000256" key="5">
    <source>
        <dbReference type="ARBA" id="ARBA00022737"/>
    </source>
</evidence>
<evidence type="ECO:0000259" key="12">
    <source>
        <dbReference type="PROSITE" id="PS50001"/>
    </source>
</evidence>
<dbReference type="FunFam" id="2.30.30.40:FF:000039">
    <property type="entry name" value="Vav guanine nucleotide exchange factor 3"/>
    <property type="match status" value="1"/>
</dbReference>
<evidence type="ECO:0000256" key="1">
    <source>
        <dbReference type="ARBA" id="ARBA00022443"/>
    </source>
</evidence>
<dbReference type="PROSITE" id="PS50010">
    <property type="entry name" value="DH_2"/>
    <property type="match status" value="1"/>
</dbReference>
<dbReference type="CDD" id="cd10406">
    <property type="entry name" value="SH2_Vav2"/>
    <property type="match status" value="1"/>
</dbReference>
<proteinExistence type="predicted"/>
<dbReference type="CDD" id="cd01223">
    <property type="entry name" value="PH_Vav"/>
    <property type="match status" value="1"/>
</dbReference>
<dbReference type="Pfam" id="PF07653">
    <property type="entry name" value="SH3_2"/>
    <property type="match status" value="1"/>
</dbReference>
<dbReference type="SMART" id="SM00109">
    <property type="entry name" value="C1"/>
    <property type="match status" value="1"/>
</dbReference>
<evidence type="ECO:0000256" key="10">
    <source>
        <dbReference type="PROSITE-ProRule" id="PRU00191"/>
    </source>
</evidence>
<name>A0A6A4SF23_SCOMX</name>
<evidence type="ECO:0000259" key="14">
    <source>
        <dbReference type="PROSITE" id="PS50003"/>
    </source>
</evidence>
<dbReference type="InterPro" id="IPR001849">
    <property type="entry name" value="PH_domain"/>
</dbReference>
<dbReference type="InterPro" id="IPR022613">
    <property type="entry name" value="CH_CAMSAP_2"/>
</dbReference>
<dbReference type="GO" id="GO:0008270">
    <property type="term" value="F:zinc ion binding"/>
    <property type="evidence" value="ECO:0007669"/>
    <property type="project" value="UniProtKB-KW"/>
</dbReference>
<dbReference type="Pfam" id="PF00017">
    <property type="entry name" value="SH2"/>
    <property type="match status" value="1"/>
</dbReference>
<dbReference type="InterPro" id="IPR035899">
    <property type="entry name" value="DBL_dom_sf"/>
</dbReference>
<dbReference type="Gene3D" id="3.30.60.20">
    <property type="match status" value="1"/>
</dbReference>
<dbReference type="InterPro" id="IPR000219">
    <property type="entry name" value="DH_dom"/>
</dbReference>
<evidence type="ECO:0000313" key="19">
    <source>
        <dbReference type="Proteomes" id="UP000438429"/>
    </source>
</evidence>
<dbReference type="SMART" id="SM00233">
    <property type="entry name" value="PH"/>
    <property type="match status" value="1"/>
</dbReference>
<dbReference type="SUPFAM" id="SSF50044">
    <property type="entry name" value="SH3-domain"/>
    <property type="match status" value="2"/>
</dbReference>
<evidence type="ECO:0000259" key="13">
    <source>
        <dbReference type="PROSITE" id="PS50002"/>
    </source>
</evidence>
<feature type="domain" description="PH" evidence="14">
    <location>
        <begin position="416"/>
        <end position="518"/>
    </location>
</feature>
<dbReference type="Gene3D" id="1.10.418.10">
    <property type="entry name" value="Calponin-like domain"/>
    <property type="match status" value="1"/>
</dbReference>
<dbReference type="SUPFAM" id="SSF50729">
    <property type="entry name" value="PH domain-like"/>
    <property type="match status" value="1"/>
</dbReference>
<gene>
    <name evidence="18" type="ORF">F2P81_015700</name>
</gene>
<dbReference type="Pfam" id="PF11971">
    <property type="entry name" value="CAMSAP_CH"/>
    <property type="match status" value="1"/>
</dbReference>